<dbReference type="FunFam" id="1.10.287.130:FF:000001">
    <property type="entry name" value="Two-component sensor histidine kinase"/>
    <property type="match status" value="1"/>
</dbReference>
<dbReference type="InterPro" id="IPR050736">
    <property type="entry name" value="Sensor_HK_Regulatory"/>
</dbReference>
<sequence length="711" mass="77771">MSVQALDDRRARRRLKLGIGLFVLALVIPSGLLVFKAYDQMKWESFRAQQLVAEELAARIDARLAALVREEDARPIGDYGFLREPSASAPGVRNRSPLAELDGATEIPGLIGYFEVAPDGRFRSPLVPTAELSVAQLGLDPAELVLRQARAHDIAQVLIGNRLVERAQEDAQLQLGAGNRADGERMRDSVADGSDSALVGSRQATMNAMDQEASDASPGWMEEAPAPVSAPTEDESPRLSQAAFARLKTQGTKGSGVEEEAAGPADAMPTALPQLDESYAKRSRRELKQEVAERDAEMPAERLAPRLSANQAPEFAPVQLFRRAIGPVEVGLLDSGHLLLFRSVQRGGEVFIQGALIALEPFLQALIAEPLGATVLARSTHLSVAYRGELLRSFRAEPRLGYPGISARGDNQSEPLSGALLYRTRLREPFGGFELIFSVSHLPAPPGAAVIGWMAGALALVLLVGAGLMYRLGARQLALLRQQQDFVSAVSHELKTPLTSIRMYAEMLRAGFASEERKATYYRFIHEESERLSRLINNVLQLARIGRGRLALEPRPLAVEELLTMVRERVAYQVERAGFELNIGCGRDIAILADPDACVQILLNLLDNALKFGVDAEQRRIDIDCEPLAGECLRLRVRDYGPGIPRSQRKRIFELFYRGDLARQAAVSGTGIGLALVQRLTLAMNGRVEVIERDPGVEFWLELPCATERPG</sequence>
<dbReference type="InterPro" id="IPR003594">
    <property type="entry name" value="HATPase_dom"/>
</dbReference>
<dbReference type="CDD" id="cd00075">
    <property type="entry name" value="HATPase"/>
    <property type="match status" value="1"/>
</dbReference>
<organism evidence="10 11">
    <name type="scientific">Thiorhodovibrio frisius</name>
    <dbReference type="NCBI Taxonomy" id="631362"/>
    <lineage>
        <taxon>Bacteria</taxon>
        <taxon>Pseudomonadati</taxon>
        <taxon>Pseudomonadota</taxon>
        <taxon>Gammaproteobacteria</taxon>
        <taxon>Chromatiales</taxon>
        <taxon>Chromatiaceae</taxon>
        <taxon>Thiorhodovibrio</taxon>
    </lineage>
</organism>
<dbReference type="RefSeq" id="WP_009150528.1">
    <property type="nucleotide sequence ID" value="NZ_CP121471.1"/>
</dbReference>
<evidence type="ECO:0000256" key="7">
    <source>
        <dbReference type="SAM" id="MobiDB-lite"/>
    </source>
</evidence>
<evidence type="ECO:0000259" key="9">
    <source>
        <dbReference type="PROSITE" id="PS50109"/>
    </source>
</evidence>
<dbReference type="SUPFAM" id="SSF47384">
    <property type="entry name" value="Homodimeric domain of signal transducing histidine kinase"/>
    <property type="match status" value="1"/>
</dbReference>
<dbReference type="InterPro" id="IPR005467">
    <property type="entry name" value="His_kinase_dom"/>
</dbReference>
<dbReference type="GO" id="GO:0000155">
    <property type="term" value="F:phosphorelay sensor kinase activity"/>
    <property type="evidence" value="ECO:0007669"/>
    <property type="project" value="InterPro"/>
</dbReference>
<dbReference type="PROSITE" id="PS50109">
    <property type="entry name" value="HIS_KIN"/>
    <property type="match status" value="1"/>
</dbReference>
<dbReference type="AlphaFoldDB" id="H8Z456"/>
<dbReference type="InterPro" id="IPR036890">
    <property type="entry name" value="HATPase_C_sf"/>
</dbReference>
<dbReference type="STRING" id="631362.Thi970DRAFT_03743"/>
<name>H8Z456_9GAMM</name>
<keyword evidence="5 10" id="KW-0418">Kinase</keyword>
<evidence type="ECO:0000256" key="3">
    <source>
        <dbReference type="ARBA" id="ARBA00022553"/>
    </source>
</evidence>
<keyword evidence="8" id="KW-0472">Membrane</keyword>
<feature type="domain" description="Histidine kinase" evidence="9">
    <location>
        <begin position="489"/>
        <end position="707"/>
    </location>
</feature>
<feature type="compositionally biased region" description="Basic and acidic residues" evidence="7">
    <location>
        <begin position="286"/>
        <end position="304"/>
    </location>
</feature>
<keyword evidence="11" id="KW-1185">Reference proteome</keyword>
<evidence type="ECO:0000313" key="11">
    <source>
        <dbReference type="Proteomes" id="UP000002964"/>
    </source>
</evidence>
<feature type="transmembrane region" description="Helical" evidence="8">
    <location>
        <begin position="17"/>
        <end position="38"/>
    </location>
</feature>
<dbReference type="Pfam" id="PF02518">
    <property type="entry name" value="HATPase_c"/>
    <property type="match status" value="1"/>
</dbReference>
<dbReference type="CDD" id="cd00082">
    <property type="entry name" value="HisKA"/>
    <property type="match status" value="1"/>
</dbReference>
<dbReference type="eggNOG" id="COG2205">
    <property type="taxonomic scope" value="Bacteria"/>
</dbReference>
<dbReference type="EC" id="2.7.13.3" evidence="2"/>
<dbReference type="Pfam" id="PF00512">
    <property type="entry name" value="HisKA"/>
    <property type="match status" value="1"/>
</dbReference>
<gene>
    <name evidence="10" type="ORF">Thi970DRAFT_03743</name>
</gene>
<dbReference type="Gene3D" id="1.10.287.130">
    <property type="match status" value="1"/>
</dbReference>
<reference evidence="10 11" key="2">
    <citation type="submission" date="2011-11" db="EMBL/GenBank/DDBJ databases">
        <authorList>
            <consortium name="US DOE Joint Genome Institute"/>
            <person name="Lucas S."/>
            <person name="Han J."/>
            <person name="Lapidus A."/>
            <person name="Cheng J.-F."/>
            <person name="Goodwin L."/>
            <person name="Pitluck S."/>
            <person name="Peters L."/>
            <person name="Ovchinnikova G."/>
            <person name="Zhang X."/>
            <person name="Detter J.C."/>
            <person name="Han C."/>
            <person name="Tapia R."/>
            <person name="Land M."/>
            <person name="Hauser L."/>
            <person name="Kyrpides N."/>
            <person name="Ivanova N."/>
            <person name="Pagani I."/>
            <person name="Vogl K."/>
            <person name="Liu Z."/>
            <person name="Overmann J."/>
            <person name="Frigaard N.-U."/>
            <person name="Bryant D."/>
            <person name="Woyke T."/>
        </authorList>
    </citation>
    <scope>NUCLEOTIDE SEQUENCE [LARGE SCALE GENOMIC DNA]</scope>
    <source>
        <strain evidence="10 11">970</strain>
    </source>
</reference>
<reference evidence="11" key="1">
    <citation type="submission" date="2011-06" db="EMBL/GenBank/DDBJ databases">
        <authorList>
            <consortium name="US DOE Joint Genome Institute (JGI-PGF)"/>
            <person name="Lucas S."/>
            <person name="Han J."/>
            <person name="Lapidus A."/>
            <person name="Cheng J.-F."/>
            <person name="Goodwin L."/>
            <person name="Pitluck S."/>
            <person name="Peters L."/>
            <person name="Land M.L."/>
            <person name="Hauser L."/>
            <person name="Vogl K."/>
            <person name="Liu Z."/>
            <person name="Overmann J."/>
            <person name="Frigaard N.-U."/>
            <person name="Bryant D.A."/>
            <person name="Woyke T.J."/>
        </authorList>
    </citation>
    <scope>NUCLEOTIDE SEQUENCE [LARGE SCALE GENOMIC DNA]</scope>
    <source>
        <strain evidence="11">970</strain>
    </source>
</reference>
<keyword evidence="3" id="KW-0597">Phosphoprotein</keyword>
<feature type="region of interest" description="Disordered" evidence="7">
    <location>
        <begin position="209"/>
        <end position="235"/>
    </location>
</feature>
<keyword evidence="6" id="KW-0902">Two-component regulatory system</keyword>
<comment type="catalytic activity">
    <reaction evidence="1">
        <text>ATP + protein L-histidine = ADP + protein N-phospho-L-histidine.</text>
        <dbReference type="EC" id="2.7.13.3"/>
    </reaction>
</comment>
<dbReference type="Gene3D" id="3.30.565.10">
    <property type="entry name" value="Histidine kinase-like ATPase, C-terminal domain"/>
    <property type="match status" value="1"/>
</dbReference>
<dbReference type="HOGENOM" id="CLU_381194_0_0_6"/>
<evidence type="ECO:0000256" key="5">
    <source>
        <dbReference type="ARBA" id="ARBA00022777"/>
    </source>
</evidence>
<evidence type="ECO:0000256" key="8">
    <source>
        <dbReference type="SAM" id="Phobius"/>
    </source>
</evidence>
<dbReference type="PRINTS" id="PR00344">
    <property type="entry name" value="BCTRLSENSOR"/>
</dbReference>
<dbReference type="SMART" id="SM00387">
    <property type="entry name" value="HATPase_c"/>
    <property type="match status" value="1"/>
</dbReference>
<keyword evidence="4" id="KW-0808">Transferase</keyword>
<proteinExistence type="predicted"/>
<feature type="region of interest" description="Disordered" evidence="7">
    <location>
        <begin position="249"/>
        <end position="305"/>
    </location>
</feature>
<keyword evidence="8" id="KW-0812">Transmembrane</keyword>
<dbReference type="SMART" id="SM00388">
    <property type="entry name" value="HisKA"/>
    <property type="match status" value="1"/>
</dbReference>
<evidence type="ECO:0000313" key="10">
    <source>
        <dbReference type="EMBL" id="EIC20125.1"/>
    </source>
</evidence>
<evidence type="ECO:0000256" key="1">
    <source>
        <dbReference type="ARBA" id="ARBA00000085"/>
    </source>
</evidence>
<evidence type="ECO:0000256" key="2">
    <source>
        <dbReference type="ARBA" id="ARBA00012438"/>
    </source>
</evidence>
<feature type="transmembrane region" description="Helical" evidence="8">
    <location>
        <begin position="450"/>
        <end position="472"/>
    </location>
</feature>
<dbReference type="PANTHER" id="PTHR43711:SF1">
    <property type="entry name" value="HISTIDINE KINASE 1"/>
    <property type="match status" value="1"/>
</dbReference>
<evidence type="ECO:0000256" key="6">
    <source>
        <dbReference type="ARBA" id="ARBA00023012"/>
    </source>
</evidence>
<dbReference type="EMBL" id="JH603170">
    <property type="protein sequence ID" value="EIC20125.1"/>
    <property type="molecule type" value="Genomic_DNA"/>
</dbReference>
<accession>H8Z456</accession>
<dbReference type="InterPro" id="IPR004358">
    <property type="entry name" value="Sig_transdc_His_kin-like_C"/>
</dbReference>
<dbReference type="InterPro" id="IPR036097">
    <property type="entry name" value="HisK_dim/P_sf"/>
</dbReference>
<keyword evidence="8" id="KW-1133">Transmembrane helix</keyword>
<dbReference type="PANTHER" id="PTHR43711">
    <property type="entry name" value="TWO-COMPONENT HISTIDINE KINASE"/>
    <property type="match status" value="1"/>
</dbReference>
<evidence type="ECO:0000256" key="4">
    <source>
        <dbReference type="ARBA" id="ARBA00022679"/>
    </source>
</evidence>
<protein>
    <recommendedName>
        <fullName evidence="2">histidine kinase</fullName>
        <ecNumber evidence="2">2.7.13.3</ecNumber>
    </recommendedName>
</protein>
<dbReference type="InterPro" id="IPR003661">
    <property type="entry name" value="HisK_dim/P_dom"/>
</dbReference>
<dbReference type="Proteomes" id="UP000002964">
    <property type="component" value="Unassembled WGS sequence"/>
</dbReference>
<dbReference type="SUPFAM" id="SSF55874">
    <property type="entry name" value="ATPase domain of HSP90 chaperone/DNA topoisomerase II/histidine kinase"/>
    <property type="match status" value="1"/>
</dbReference>